<feature type="signal peptide" evidence="1">
    <location>
        <begin position="1"/>
        <end position="21"/>
    </location>
</feature>
<name>A0A1L8WQH9_9ENTE</name>
<dbReference type="InterPro" id="IPR006059">
    <property type="entry name" value="SBP"/>
</dbReference>
<dbReference type="EMBL" id="JXLB01000004">
    <property type="protein sequence ID" value="OJG83263.1"/>
    <property type="molecule type" value="Genomic_DNA"/>
</dbReference>
<accession>A0A1L8WQH9</accession>
<protein>
    <submittedName>
        <fullName evidence="3">Extracellular solute-binding protein</fullName>
    </submittedName>
</protein>
<evidence type="ECO:0000259" key="2">
    <source>
        <dbReference type="Pfam" id="PF12010"/>
    </source>
</evidence>
<evidence type="ECO:0000256" key="1">
    <source>
        <dbReference type="SAM" id="SignalP"/>
    </source>
</evidence>
<reference evidence="3 4" key="1">
    <citation type="submission" date="2014-12" db="EMBL/GenBank/DDBJ databases">
        <title>Draft genome sequences of 29 type strains of Enterococci.</title>
        <authorList>
            <person name="Zhong Z."/>
            <person name="Sun Z."/>
            <person name="Liu W."/>
            <person name="Zhang W."/>
            <person name="Zhang H."/>
        </authorList>
    </citation>
    <scope>NUCLEOTIDE SEQUENCE [LARGE SCALE GENOMIC DNA]</scope>
    <source>
        <strain evidence="3 4">DSM 15687</strain>
    </source>
</reference>
<feature type="domain" description="DUF3502" evidence="2">
    <location>
        <begin position="413"/>
        <end position="480"/>
    </location>
</feature>
<dbReference type="PANTHER" id="PTHR43649">
    <property type="entry name" value="ARABINOSE-BINDING PROTEIN-RELATED"/>
    <property type="match status" value="1"/>
</dbReference>
<keyword evidence="1" id="KW-0732">Signal</keyword>
<evidence type="ECO:0000313" key="4">
    <source>
        <dbReference type="Proteomes" id="UP000182152"/>
    </source>
</evidence>
<dbReference type="AlphaFoldDB" id="A0A1L8WQH9"/>
<sequence>MKLWKKIAFTGISLLMVGALAACDSGKKENADASDETTLQMYQIGDKPKNFDQLMDIANKRIKEKIGVKVNINYIGWGDYEKKMNVIISSGENYDIAFANNYVSNAQKGAFADLTDLAPKYAKKAYDDLDEAYIKGNLVNGKLYAFPVNGNVFAQQVLTFNKTLLDKYNLSIDGIKSYQDAETVLQEFHKKEPNTAAFAIGQGFKVQGNFDYPLGNTLPFAIDLNGDDTKIINQYNDENYISLLRTMHSWYKQGLIPSDAATSTKDYPLEGNTWLMRGETQGPYDYGDTVLSNTANQELVSKAITIPLKSTAQAQMANFVVSNTSKNKEKSVEFLGLLNSDPELLNGLVWGIEGKAWEKDGQGKIKLLDGYQPNMHLPAWNTGNNKILYTQDTITDDMIKERDASIAKANTSPILGFSFNTDKVKTELSNISNVMNQYLDGVNTGTVDPDQTLPKLMEALDKAGYDKVLTEMQKQYDAFRNESK</sequence>
<proteinExistence type="predicted"/>
<evidence type="ECO:0000313" key="3">
    <source>
        <dbReference type="EMBL" id="OJG83263.1"/>
    </source>
</evidence>
<dbReference type="SUPFAM" id="SSF53850">
    <property type="entry name" value="Periplasmic binding protein-like II"/>
    <property type="match status" value="1"/>
</dbReference>
<dbReference type="Pfam" id="PF13416">
    <property type="entry name" value="SBP_bac_8"/>
    <property type="match status" value="1"/>
</dbReference>
<dbReference type="STRING" id="150033.RV14_GL001621"/>
<feature type="chain" id="PRO_5038574218" evidence="1">
    <location>
        <begin position="22"/>
        <end position="484"/>
    </location>
</feature>
<dbReference type="PANTHER" id="PTHR43649:SF17">
    <property type="entry name" value="ABC TRANSPORTER SOLUTE BINDING PROTEIN-SUGAR TRANSPORT"/>
    <property type="match status" value="1"/>
</dbReference>
<dbReference type="Pfam" id="PF12010">
    <property type="entry name" value="DUF3502"/>
    <property type="match status" value="1"/>
</dbReference>
<dbReference type="Proteomes" id="UP000182152">
    <property type="component" value="Unassembled WGS sequence"/>
</dbReference>
<organism evidence="3 4">
    <name type="scientific">Enterococcus ratti</name>
    <dbReference type="NCBI Taxonomy" id="150033"/>
    <lineage>
        <taxon>Bacteria</taxon>
        <taxon>Bacillati</taxon>
        <taxon>Bacillota</taxon>
        <taxon>Bacilli</taxon>
        <taxon>Lactobacillales</taxon>
        <taxon>Enterococcaceae</taxon>
        <taxon>Enterococcus</taxon>
    </lineage>
</organism>
<keyword evidence="4" id="KW-1185">Reference proteome</keyword>
<dbReference type="PROSITE" id="PS51257">
    <property type="entry name" value="PROKAR_LIPOPROTEIN"/>
    <property type="match status" value="1"/>
</dbReference>
<dbReference type="Gene3D" id="3.40.190.10">
    <property type="entry name" value="Periplasmic binding protein-like II"/>
    <property type="match status" value="1"/>
</dbReference>
<dbReference type="InterPro" id="IPR050490">
    <property type="entry name" value="Bact_solute-bd_prot1"/>
</dbReference>
<dbReference type="InterPro" id="IPR022627">
    <property type="entry name" value="DUF3502"/>
</dbReference>
<dbReference type="RefSeq" id="WP_071854752.1">
    <property type="nucleotide sequence ID" value="NZ_JXLB01000004.1"/>
</dbReference>
<comment type="caution">
    <text evidence="3">The sequence shown here is derived from an EMBL/GenBank/DDBJ whole genome shotgun (WGS) entry which is preliminary data.</text>
</comment>
<gene>
    <name evidence="3" type="ORF">RV14_GL001621</name>
</gene>
<dbReference type="OrthoDB" id="7936627at2"/>